<evidence type="ECO:0008006" key="5">
    <source>
        <dbReference type="Google" id="ProtNLM"/>
    </source>
</evidence>
<dbReference type="PANTHER" id="PTHR23422">
    <property type="entry name" value="DIPEPTIDYL PEPTIDASE III-RELATED"/>
    <property type="match status" value="1"/>
</dbReference>
<proteinExistence type="predicted"/>
<evidence type="ECO:0000313" key="3">
    <source>
        <dbReference type="EMBL" id="KAK8883937.1"/>
    </source>
</evidence>
<dbReference type="EMBL" id="JAPFFF010000008">
    <property type="protein sequence ID" value="KAK8883937.1"/>
    <property type="molecule type" value="Genomic_DNA"/>
</dbReference>
<evidence type="ECO:0000313" key="4">
    <source>
        <dbReference type="Proteomes" id="UP001470230"/>
    </source>
</evidence>
<sequence>MSGNPTYLCITGFNVQDLHVGKYIKTLSSKAKKYTAYLSLASWGGFPIIASQISRESPIIHEFLSAFITEYDNHDQLVKALSEPGSTLYYLIEYTAQFYNSSSNYLGMGDSKFIPRCSQEEIRNVLKDQKPHLTELFDKCSELMYSTTPSSLLQLGFNPVGTTAYYEPYDFTEDEQLKIDKILKEKGIRVENTIIIRNSERNCYEVSIASIEVDQIGIEIGELNGRKVYVTKGRHSEILKKIVHWLQLARENAENDKQKEMLLDLIEYYQTGSVEKHEDFSEKWVNDRNMTVEMHHGFIESYRDPAGVRCEYEGFVSVVDKEASECLHEYVKNSAKILSLMPYPKEYERKIFQPPSYDAINCLTFCGPTIYTGINLPNYDKIRLNVGFKNVSLPNVMGSKPKVLSSYAFLKPEQAQLLLSCVAEIDNFKVASHELFGHGSAKIFTREDVVGKKVVDLLDPTRFVTTYYEDGVGFDESFGAIAPLYEECRADTTAIYLSFKKEALDIFKVPPEKQKDFTLCQILFMVNTAMKNLYFYSPDTKKWLQSHSAARFAIFKSLLNWGNGSVQLIKNDQNEYIVWVDPDNLDGCYEAIKKLLVHLNYYKSTAQVKKGKEFFQDLISFDDKWLKIREYAITKKSRKGVFCQSVVRKTKNGEYELKEVSNDPKTILDCAETIINNVKLALE</sequence>
<dbReference type="Pfam" id="PF03571">
    <property type="entry name" value="Peptidase_M49"/>
    <property type="match status" value="1"/>
</dbReference>
<dbReference type="Gene3D" id="3.30.540.30">
    <property type="match status" value="2"/>
</dbReference>
<accession>A0ABR2K0E1</accession>
<gene>
    <name evidence="3" type="ORF">M9Y10_043039</name>
</gene>
<keyword evidence="2" id="KW-0378">Hydrolase</keyword>
<dbReference type="InterPro" id="IPR039461">
    <property type="entry name" value="Peptidase_M49"/>
</dbReference>
<dbReference type="Proteomes" id="UP001470230">
    <property type="component" value="Unassembled WGS sequence"/>
</dbReference>
<reference evidence="3 4" key="1">
    <citation type="submission" date="2024-04" db="EMBL/GenBank/DDBJ databases">
        <title>Tritrichomonas musculus Genome.</title>
        <authorList>
            <person name="Alves-Ferreira E."/>
            <person name="Grigg M."/>
            <person name="Lorenzi H."/>
            <person name="Galac M."/>
        </authorList>
    </citation>
    <scope>NUCLEOTIDE SEQUENCE [LARGE SCALE GENOMIC DNA]</scope>
    <source>
        <strain evidence="3 4">EAF2021</strain>
    </source>
</reference>
<name>A0ABR2K0E1_9EUKA</name>
<keyword evidence="1" id="KW-0479">Metal-binding</keyword>
<protein>
    <recommendedName>
        <fullName evidence="5">Dipeptidyl aminopeptidase III</fullName>
    </recommendedName>
</protein>
<evidence type="ECO:0000256" key="1">
    <source>
        <dbReference type="ARBA" id="ARBA00022723"/>
    </source>
</evidence>
<organism evidence="3 4">
    <name type="scientific">Tritrichomonas musculus</name>
    <dbReference type="NCBI Taxonomy" id="1915356"/>
    <lineage>
        <taxon>Eukaryota</taxon>
        <taxon>Metamonada</taxon>
        <taxon>Parabasalia</taxon>
        <taxon>Tritrichomonadida</taxon>
        <taxon>Tritrichomonadidae</taxon>
        <taxon>Tritrichomonas</taxon>
    </lineage>
</organism>
<keyword evidence="4" id="KW-1185">Reference proteome</keyword>
<dbReference type="PANTHER" id="PTHR23422:SF11">
    <property type="entry name" value="DIPEPTIDYL PEPTIDASE 3"/>
    <property type="match status" value="1"/>
</dbReference>
<comment type="caution">
    <text evidence="3">The sequence shown here is derived from an EMBL/GenBank/DDBJ whole genome shotgun (WGS) entry which is preliminary data.</text>
</comment>
<evidence type="ECO:0000256" key="2">
    <source>
        <dbReference type="ARBA" id="ARBA00022801"/>
    </source>
</evidence>